<comment type="caution">
    <text evidence="2">The sequence shown here is derived from an EMBL/GenBank/DDBJ whole genome shotgun (WGS) entry which is preliminary data.</text>
</comment>
<organism evidence="2 3">
    <name type="scientific">Tieghemiomyces parasiticus</name>
    <dbReference type="NCBI Taxonomy" id="78921"/>
    <lineage>
        <taxon>Eukaryota</taxon>
        <taxon>Fungi</taxon>
        <taxon>Fungi incertae sedis</taxon>
        <taxon>Zoopagomycota</taxon>
        <taxon>Kickxellomycotina</taxon>
        <taxon>Dimargaritomycetes</taxon>
        <taxon>Dimargaritales</taxon>
        <taxon>Dimargaritaceae</taxon>
        <taxon>Tieghemiomyces</taxon>
    </lineage>
</organism>
<feature type="signal peptide" evidence="1">
    <location>
        <begin position="1"/>
        <end position="20"/>
    </location>
</feature>
<evidence type="ECO:0000256" key="1">
    <source>
        <dbReference type="SAM" id="SignalP"/>
    </source>
</evidence>
<dbReference type="Proteomes" id="UP001150569">
    <property type="component" value="Unassembled WGS sequence"/>
</dbReference>
<dbReference type="AlphaFoldDB" id="A0A9W7ZRB3"/>
<gene>
    <name evidence="2" type="ORF">IWQ60_010082</name>
</gene>
<evidence type="ECO:0000313" key="3">
    <source>
        <dbReference type="Proteomes" id="UP001150569"/>
    </source>
</evidence>
<keyword evidence="3" id="KW-1185">Reference proteome</keyword>
<feature type="chain" id="PRO_5040827639" evidence="1">
    <location>
        <begin position="21"/>
        <end position="99"/>
    </location>
</feature>
<evidence type="ECO:0000313" key="2">
    <source>
        <dbReference type="EMBL" id="KAJ1911548.1"/>
    </source>
</evidence>
<accession>A0A9W7ZRB3</accession>
<protein>
    <submittedName>
        <fullName evidence="2">Uncharacterized protein</fullName>
    </submittedName>
</protein>
<proteinExistence type="predicted"/>
<dbReference type="EMBL" id="JANBPT010000919">
    <property type="protein sequence ID" value="KAJ1911548.1"/>
    <property type="molecule type" value="Genomic_DNA"/>
</dbReference>
<reference evidence="2" key="1">
    <citation type="submission" date="2022-07" db="EMBL/GenBank/DDBJ databases">
        <title>Phylogenomic reconstructions and comparative analyses of Kickxellomycotina fungi.</title>
        <authorList>
            <person name="Reynolds N.K."/>
            <person name="Stajich J.E."/>
            <person name="Barry K."/>
            <person name="Grigoriev I.V."/>
            <person name="Crous P."/>
            <person name="Smith M.E."/>
        </authorList>
    </citation>
    <scope>NUCLEOTIDE SEQUENCE</scope>
    <source>
        <strain evidence="2">RSA 861</strain>
    </source>
</reference>
<keyword evidence="1" id="KW-0732">Signal</keyword>
<name>A0A9W7ZRB3_9FUNG</name>
<sequence>MQSFATLTALASILATAVVASPVGMSDNTPPIICSWTAATEGLTKNSCNAVIAKDKCNLPGNERFICASQLCYPTNFPNCIPIPLDSDSKPDASILALL</sequence>